<dbReference type="InterPro" id="IPR028098">
    <property type="entry name" value="Glyco_trans_4-like_N"/>
</dbReference>
<evidence type="ECO:0000259" key="2">
    <source>
        <dbReference type="Pfam" id="PF13439"/>
    </source>
</evidence>
<dbReference type="Gene3D" id="3.40.50.2000">
    <property type="entry name" value="Glycogen Phosphorylase B"/>
    <property type="match status" value="2"/>
</dbReference>
<sequence length="335" mass="36489">MKIAMLAPISWRTPPRAYGPWELVTSLLTEALVARGVDVTLFATLDSQTAGTLAGVVPAPYSEDPAIDAKVWEFAHLAHLFERAGEFDLIHNQADFPAHAFANLVPTPMVTTIHGFSSDRILPMYKPYEHRVHYVAISDSDRHPSLDYAATIHHGIRIDDFPFEPQGAERLLFFGRIHPDKGAADSIRVARAAGREIVLAGIVQDSGYSEREVEPLLGPDARFIGAVGGAERARTLGQAAALLHLIHFDEPFGLSVAEAMACGTPVIAYARGSMPELIVDGVTGFLVNTEAEAIAAVERLGEIDRAACRAHAIERFSVERMADDYLALYRRILGS</sequence>
<organism evidence="3 4">
    <name type="scientific">Sphingomonas jatrophae</name>
    <dbReference type="NCBI Taxonomy" id="1166337"/>
    <lineage>
        <taxon>Bacteria</taxon>
        <taxon>Pseudomonadati</taxon>
        <taxon>Pseudomonadota</taxon>
        <taxon>Alphaproteobacteria</taxon>
        <taxon>Sphingomonadales</taxon>
        <taxon>Sphingomonadaceae</taxon>
        <taxon>Sphingomonas</taxon>
    </lineage>
</organism>
<dbReference type="PANTHER" id="PTHR12526">
    <property type="entry name" value="GLYCOSYLTRANSFERASE"/>
    <property type="match status" value="1"/>
</dbReference>
<keyword evidence="4" id="KW-1185">Reference proteome</keyword>
<name>A0A1I6LMG5_9SPHN</name>
<evidence type="ECO:0000259" key="1">
    <source>
        <dbReference type="Pfam" id="PF00534"/>
    </source>
</evidence>
<dbReference type="OrthoDB" id="9801573at2"/>
<dbReference type="Pfam" id="PF13439">
    <property type="entry name" value="Glyco_transf_4"/>
    <property type="match status" value="1"/>
</dbReference>
<dbReference type="Proteomes" id="UP000198824">
    <property type="component" value="Unassembled WGS sequence"/>
</dbReference>
<protein>
    <submittedName>
        <fullName evidence="3">Glycosyltransferase involved in cell wall bisynthesis</fullName>
    </submittedName>
</protein>
<dbReference type="EMBL" id="FOZG01000002">
    <property type="protein sequence ID" value="SFS04631.1"/>
    <property type="molecule type" value="Genomic_DNA"/>
</dbReference>
<evidence type="ECO:0000313" key="4">
    <source>
        <dbReference type="Proteomes" id="UP000198824"/>
    </source>
</evidence>
<dbReference type="SUPFAM" id="SSF53756">
    <property type="entry name" value="UDP-Glycosyltransferase/glycogen phosphorylase"/>
    <property type="match status" value="1"/>
</dbReference>
<keyword evidence="3" id="KW-0808">Transferase</keyword>
<gene>
    <name evidence="3" type="ORF">SAMN05192580_2969</name>
</gene>
<dbReference type="STRING" id="1166337.SAMN05192580_2969"/>
<reference evidence="3 4" key="1">
    <citation type="submission" date="2016-10" db="EMBL/GenBank/DDBJ databases">
        <authorList>
            <person name="de Groot N.N."/>
        </authorList>
    </citation>
    <scope>NUCLEOTIDE SEQUENCE [LARGE SCALE GENOMIC DNA]</scope>
    <source>
        <strain evidence="3 4">S5-249</strain>
    </source>
</reference>
<proteinExistence type="predicted"/>
<dbReference type="AlphaFoldDB" id="A0A1I6LMG5"/>
<dbReference type="GO" id="GO:0016757">
    <property type="term" value="F:glycosyltransferase activity"/>
    <property type="evidence" value="ECO:0007669"/>
    <property type="project" value="InterPro"/>
</dbReference>
<accession>A0A1I6LMG5</accession>
<feature type="domain" description="Glycosyl transferase family 1" evidence="1">
    <location>
        <begin position="164"/>
        <end position="296"/>
    </location>
</feature>
<evidence type="ECO:0000313" key="3">
    <source>
        <dbReference type="EMBL" id="SFS04631.1"/>
    </source>
</evidence>
<feature type="domain" description="Glycosyltransferase subfamily 4-like N-terminal" evidence="2">
    <location>
        <begin position="26"/>
        <end position="137"/>
    </location>
</feature>
<dbReference type="PANTHER" id="PTHR12526:SF595">
    <property type="entry name" value="BLL5217 PROTEIN"/>
    <property type="match status" value="1"/>
</dbReference>
<dbReference type="InterPro" id="IPR001296">
    <property type="entry name" value="Glyco_trans_1"/>
</dbReference>
<dbReference type="CDD" id="cd03802">
    <property type="entry name" value="GT4_AviGT4-like"/>
    <property type="match status" value="1"/>
</dbReference>
<dbReference type="RefSeq" id="WP_093315752.1">
    <property type="nucleotide sequence ID" value="NZ_FOZG01000002.1"/>
</dbReference>
<dbReference type="Pfam" id="PF00534">
    <property type="entry name" value="Glycos_transf_1"/>
    <property type="match status" value="1"/>
</dbReference>